<protein>
    <submittedName>
        <fullName evidence="1">Uncharacterized protein</fullName>
    </submittedName>
</protein>
<reference evidence="1 2" key="1">
    <citation type="journal article" date="2016" name="Mol. Biol. Evol.">
        <title>Comparative Genomics of Early-Diverging Mushroom-Forming Fungi Provides Insights into the Origins of Lignocellulose Decay Capabilities.</title>
        <authorList>
            <person name="Nagy L.G."/>
            <person name="Riley R."/>
            <person name="Tritt A."/>
            <person name="Adam C."/>
            <person name="Daum C."/>
            <person name="Floudas D."/>
            <person name="Sun H."/>
            <person name="Yadav J.S."/>
            <person name="Pangilinan J."/>
            <person name="Larsson K.H."/>
            <person name="Matsuura K."/>
            <person name="Barry K."/>
            <person name="Labutti K."/>
            <person name="Kuo R."/>
            <person name="Ohm R.A."/>
            <person name="Bhattacharya S.S."/>
            <person name="Shirouzu T."/>
            <person name="Yoshinaga Y."/>
            <person name="Martin F.M."/>
            <person name="Grigoriev I.V."/>
            <person name="Hibbett D.S."/>
        </authorList>
    </citation>
    <scope>NUCLEOTIDE SEQUENCE [LARGE SCALE GENOMIC DNA]</scope>
    <source>
        <strain evidence="1 2">CBS 109695</strain>
    </source>
</reference>
<gene>
    <name evidence="1" type="ORF">FIBSPDRAFT_176962</name>
</gene>
<dbReference type="Proteomes" id="UP000076532">
    <property type="component" value="Unassembled WGS sequence"/>
</dbReference>
<name>A0A166SN57_9AGAM</name>
<evidence type="ECO:0000313" key="1">
    <source>
        <dbReference type="EMBL" id="KZP29640.1"/>
    </source>
</evidence>
<dbReference type="AlphaFoldDB" id="A0A166SN57"/>
<keyword evidence="2" id="KW-1185">Reference proteome</keyword>
<dbReference type="EMBL" id="KV417497">
    <property type="protein sequence ID" value="KZP29640.1"/>
    <property type="molecule type" value="Genomic_DNA"/>
</dbReference>
<accession>A0A166SN57</accession>
<evidence type="ECO:0000313" key="2">
    <source>
        <dbReference type="Proteomes" id="UP000076532"/>
    </source>
</evidence>
<dbReference type="OrthoDB" id="3246510at2759"/>
<organism evidence="1 2">
    <name type="scientific">Athelia psychrophila</name>
    <dbReference type="NCBI Taxonomy" id="1759441"/>
    <lineage>
        <taxon>Eukaryota</taxon>
        <taxon>Fungi</taxon>
        <taxon>Dikarya</taxon>
        <taxon>Basidiomycota</taxon>
        <taxon>Agaricomycotina</taxon>
        <taxon>Agaricomycetes</taxon>
        <taxon>Agaricomycetidae</taxon>
        <taxon>Atheliales</taxon>
        <taxon>Atheliaceae</taxon>
        <taxon>Athelia</taxon>
    </lineage>
</organism>
<sequence>MAKLHEYEQSQVDVKMLREKLVVMGRELIDSRARVRELEADCIKNKQGLTDSAKQLLASSQQMADTPLHLRTQQQESLDALALTLVCAAEAESKLDAAQKQ</sequence>
<proteinExistence type="predicted"/>